<evidence type="ECO:0000256" key="6">
    <source>
        <dbReference type="ARBA" id="ARBA00022737"/>
    </source>
</evidence>
<dbReference type="Gene3D" id="2.130.10.10">
    <property type="entry name" value="YVTN repeat-like/Quinoprotein amine dehydrogenase"/>
    <property type="match status" value="2"/>
</dbReference>
<comment type="subcellular location">
    <subcellularLocation>
        <location evidence="1">Cytoplasm</location>
        <location evidence="1">Cytoskeleton</location>
        <location evidence="1">Cilium axoneme</location>
    </subcellularLocation>
</comment>
<evidence type="ECO:0000256" key="12">
    <source>
        <dbReference type="PROSITE-ProRule" id="PRU00221"/>
    </source>
</evidence>
<evidence type="ECO:0000313" key="15">
    <source>
        <dbReference type="RefSeq" id="XP_017774942.1"/>
    </source>
</evidence>
<dbReference type="GeneID" id="108561492"/>
<evidence type="ECO:0000313" key="14">
    <source>
        <dbReference type="Proteomes" id="UP000695000"/>
    </source>
</evidence>
<name>A0ABM1MK42_NICVS</name>
<feature type="region of interest" description="Disordered" evidence="13">
    <location>
        <begin position="561"/>
        <end position="594"/>
    </location>
</feature>
<keyword evidence="8" id="KW-0969">Cilium</keyword>
<keyword evidence="6" id="KW-0677">Repeat</keyword>
<dbReference type="RefSeq" id="XP_017774942.1">
    <property type="nucleotide sequence ID" value="XM_017919453.1"/>
</dbReference>
<dbReference type="InterPro" id="IPR015943">
    <property type="entry name" value="WD40/YVTN_repeat-like_dom_sf"/>
</dbReference>
<evidence type="ECO:0000256" key="9">
    <source>
        <dbReference type="ARBA" id="ARBA00023175"/>
    </source>
</evidence>
<keyword evidence="3" id="KW-0963">Cytoplasm</keyword>
<reference evidence="15" key="1">
    <citation type="submission" date="2025-08" db="UniProtKB">
        <authorList>
            <consortium name="RefSeq"/>
        </authorList>
    </citation>
    <scope>IDENTIFICATION</scope>
    <source>
        <tissue evidence="15">Whole Larva</tissue>
    </source>
</reference>
<dbReference type="PANTHER" id="PTHR12442:SF7">
    <property type="entry name" value="DYNEIN AXONEMAL INTERMEDIATE CHAIN 2"/>
    <property type="match status" value="1"/>
</dbReference>
<feature type="repeat" description="WD" evidence="12">
    <location>
        <begin position="258"/>
        <end position="301"/>
    </location>
</feature>
<dbReference type="InterPro" id="IPR001680">
    <property type="entry name" value="WD40_rpt"/>
</dbReference>
<dbReference type="Pfam" id="PF00400">
    <property type="entry name" value="WD40"/>
    <property type="match status" value="1"/>
</dbReference>
<accession>A0ABM1MK42</accession>
<keyword evidence="4 12" id="KW-0853">WD repeat</keyword>
<keyword evidence="7" id="KW-0243">Dynein</keyword>
<keyword evidence="14" id="KW-1185">Reference proteome</keyword>
<gene>
    <name evidence="15" type="primary">LOC108561492</name>
</gene>
<evidence type="ECO:0000256" key="11">
    <source>
        <dbReference type="ARBA" id="ARBA00023273"/>
    </source>
</evidence>
<dbReference type="PROSITE" id="PS50082">
    <property type="entry name" value="WD_REPEATS_2"/>
    <property type="match status" value="2"/>
</dbReference>
<evidence type="ECO:0000256" key="1">
    <source>
        <dbReference type="ARBA" id="ARBA00004430"/>
    </source>
</evidence>
<proteinExistence type="inferred from homology"/>
<dbReference type="InterPro" id="IPR036322">
    <property type="entry name" value="WD40_repeat_dom_sf"/>
</dbReference>
<feature type="repeat" description="WD" evidence="12">
    <location>
        <begin position="404"/>
        <end position="446"/>
    </location>
</feature>
<dbReference type="SUPFAM" id="SSF50978">
    <property type="entry name" value="WD40 repeat-like"/>
    <property type="match status" value="1"/>
</dbReference>
<keyword evidence="9" id="KW-0505">Motor protein</keyword>
<evidence type="ECO:0000256" key="2">
    <source>
        <dbReference type="ARBA" id="ARBA00011059"/>
    </source>
</evidence>
<evidence type="ECO:0000256" key="4">
    <source>
        <dbReference type="ARBA" id="ARBA00022574"/>
    </source>
</evidence>
<comment type="similarity">
    <text evidence="2">Belongs to the dynein intermediate chain family.</text>
</comment>
<feature type="compositionally biased region" description="Acidic residues" evidence="13">
    <location>
        <begin position="565"/>
        <end position="578"/>
    </location>
</feature>
<keyword evidence="10" id="KW-0206">Cytoskeleton</keyword>
<feature type="region of interest" description="Disordered" evidence="13">
    <location>
        <begin position="523"/>
        <end position="542"/>
    </location>
</feature>
<protein>
    <submittedName>
        <fullName evidence="15">Dynein intermediate chain 3, ciliary isoform X1</fullName>
    </submittedName>
</protein>
<keyword evidence="11" id="KW-0966">Cell projection</keyword>
<evidence type="ECO:0000256" key="5">
    <source>
        <dbReference type="ARBA" id="ARBA00022701"/>
    </source>
</evidence>
<evidence type="ECO:0000256" key="13">
    <source>
        <dbReference type="SAM" id="MobiDB-lite"/>
    </source>
</evidence>
<sequence length="594" mass="68188">MDLTFPYEKKRSEFGKQCMFNDRGPELIDSCPSSLRVSVDFIRRNPVNTGVQNSKIQAEHEINTYRAEYSNALMNHVEGGWPKDVNIADEEQTKRYRRKVEKDESYAHIMQQLCKNMENCILQNNAINIYQQYYTDVEPTPLTEPCTARTVNVFQDQSSLKRPVTNMSWSPDGGSRVIVCHCNLVYQANIQSKHHHSYVWELENPNTPQMILNPPTQSVCIEYNQKDQNSLVSGQYNGQVAVWDVRRGNEPVDFSVMECSHRDPVNSILWINSKSGTEFFSGSTDGTLKWWDTRKMKDPLETLILDASKSEEQSISNALGCSILEYEHTIPTRFMVGTENGYVISCNRKGKAPNEKMMARYHTHYGPVLALQRNAAFVKNFLTVGDWTARIWSEDCKESAIMWTSYHKARLSDGAWSPTRYSVFYTARSDGILDVWDLLQDQHAATIGVKISDEPLTKLKTNEGGRLICVGNQIGTTYIIEFSDNLSYSNKNDKALLTAIFERETRREKILEARNREIRLKQRTARSSTQLAEEQVDTDDTSFEDPNVVAAEQEFFAIIERETKVEEEEEEEEEEGQENLELLQGFDTEDEVKP</sequence>
<dbReference type="SMART" id="SM00320">
    <property type="entry name" value="WD40"/>
    <property type="match status" value="5"/>
</dbReference>
<organism evidence="14 15">
    <name type="scientific">Nicrophorus vespilloides</name>
    <name type="common">Boreal carrion beetle</name>
    <dbReference type="NCBI Taxonomy" id="110193"/>
    <lineage>
        <taxon>Eukaryota</taxon>
        <taxon>Metazoa</taxon>
        <taxon>Ecdysozoa</taxon>
        <taxon>Arthropoda</taxon>
        <taxon>Hexapoda</taxon>
        <taxon>Insecta</taxon>
        <taxon>Pterygota</taxon>
        <taxon>Neoptera</taxon>
        <taxon>Endopterygota</taxon>
        <taxon>Coleoptera</taxon>
        <taxon>Polyphaga</taxon>
        <taxon>Staphyliniformia</taxon>
        <taxon>Silphidae</taxon>
        <taxon>Nicrophorinae</taxon>
        <taxon>Nicrophorus</taxon>
    </lineage>
</organism>
<evidence type="ECO:0000256" key="3">
    <source>
        <dbReference type="ARBA" id="ARBA00022490"/>
    </source>
</evidence>
<dbReference type="PANTHER" id="PTHR12442">
    <property type="entry name" value="DYNEIN INTERMEDIATE CHAIN"/>
    <property type="match status" value="1"/>
</dbReference>
<evidence type="ECO:0000256" key="8">
    <source>
        <dbReference type="ARBA" id="ARBA00023069"/>
    </source>
</evidence>
<dbReference type="InterPro" id="IPR050687">
    <property type="entry name" value="Dynein_IC"/>
</dbReference>
<evidence type="ECO:0000256" key="7">
    <source>
        <dbReference type="ARBA" id="ARBA00023017"/>
    </source>
</evidence>
<dbReference type="Proteomes" id="UP000695000">
    <property type="component" value="Unplaced"/>
</dbReference>
<evidence type="ECO:0000256" key="10">
    <source>
        <dbReference type="ARBA" id="ARBA00023212"/>
    </source>
</evidence>
<keyword evidence="5" id="KW-0493">Microtubule</keyword>